<gene>
    <name evidence="1" type="ORF">SLS55_009948</name>
</gene>
<evidence type="ECO:0000313" key="2">
    <source>
        <dbReference type="Proteomes" id="UP001430584"/>
    </source>
</evidence>
<dbReference type="Proteomes" id="UP001430584">
    <property type="component" value="Unassembled WGS sequence"/>
</dbReference>
<accession>A0ABR3C1G6</accession>
<protein>
    <submittedName>
        <fullName evidence="1">Uncharacterized protein</fullName>
    </submittedName>
</protein>
<comment type="caution">
    <text evidence="1">The sequence shown here is derived from an EMBL/GenBank/DDBJ whole genome shotgun (WGS) entry which is preliminary data.</text>
</comment>
<proteinExistence type="predicted"/>
<evidence type="ECO:0000313" key="1">
    <source>
        <dbReference type="EMBL" id="KAL0254473.1"/>
    </source>
</evidence>
<name>A0ABR3C1G6_9PEZI</name>
<reference evidence="1 2" key="1">
    <citation type="submission" date="2024-02" db="EMBL/GenBank/DDBJ databases">
        <title>De novo assembly and annotation of 12 fungi associated with fruit tree decline syndrome in Ontario, Canada.</title>
        <authorList>
            <person name="Sulman M."/>
            <person name="Ellouze W."/>
            <person name="Ilyukhin E."/>
        </authorList>
    </citation>
    <scope>NUCLEOTIDE SEQUENCE [LARGE SCALE GENOMIC DNA]</scope>
    <source>
        <strain evidence="1 2">FDS-637</strain>
    </source>
</reference>
<keyword evidence="2" id="KW-1185">Reference proteome</keyword>
<sequence length="398" mass="43774">MIDVALGWKGGTSKESATWYQNFMLQTPSGYQTFAEYSDPPEPAENISDTGPLVRALLPFASEQTRISLQDYEGAATVFDARVACVRPNFVDSTFFVDSNLVNFTGQVGVSARPPGLDTQRGNGDGSSLNGFPLVPFNCSVGYGTQICPLERGSVDLGLRSWLWEYFNSTQNVTGSAFLFFESQYMLDAYNNTSNGTYRPRFNHDTTKQGEGWDFSGDGPWMNLQPSNWTLKEPCEATGTCSPYCEVFKTCGRPGLNVSLCFDALFPDLDLPVKFNATQSRSEPKVTFDDARNQLDFTALLDTSSLWFTLNPDYNGGGTDWTFCRDGSLCAYGGTFDANTSTTLASVQQAVLMRQILNDTHDPAQALSAALTVLARMHFYDAAATFNKPTMFLIAQKS</sequence>
<dbReference type="EMBL" id="JAJVCZ030000011">
    <property type="protein sequence ID" value="KAL0254473.1"/>
    <property type="molecule type" value="Genomic_DNA"/>
</dbReference>
<dbReference type="RefSeq" id="XP_066628344.1">
    <property type="nucleotide sequence ID" value="XM_066781342.1"/>
</dbReference>
<dbReference type="GeneID" id="92014033"/>
<organism evidence="1 2">
    <name type="scientific">Diplodia seriata</name>
    <dbReference type="NCBI Taxonomy" id="420778"/>
    <lineage>
        <taxon>Eukaryota</taxon>
        <taxon>Fungi</taxon>
        <taxon>Dikarya</taxon>
        <taxon>Ascomycota</taxon>
        <taxon>Pezizomycotina</taxon>
        <taxon>Dothideomycetes</taxon>
        <taxon>Dothideomycetes incertae sedis</taxon>
        <taxon>Botryosphaeriales</taxon>
        <taxon>Botryosphaeriaceae</taxon>
        <taxon>Diplodia</taxon>
    </lineage>
</organism>